<dbReference type="InterPro" id="IPR036412">
    <property type="entry name" value="HAD-like_sf"/>
</dbReference>
<feature type="domain" description="P-type ATPase A" evidence="9">
    <location>
        <begin position="268"/>
        <end position="359"/>
    </location>
</feature>
<dbReference type="GO" id="GO:0005886">
    <property type="term" value="C:plasma membrane"/>
    <property type="evidence" value="ECO:0007669"/>
    <property type="project" value="TreeGrafter"/>
</dbReference>
<dbReference type="Gene3D" id="1.20.1110.10">
    <property type="entry name" value="Calcium-transporting ATPase, transmembrane domain"/>
    <property type="match status" value="2"/>
</dbReference>
<keyword evidence="3" id="KW-0479">Metal-binding</keyword>
<keyword evidence="7 8" id="KW-0472">Membrane</keyword>
<feature type="transmembrane region" description="Helical" evidence="8">
    <location>
        <begin position="446"/>
        <end position="470"/>
    </location>
</feature>
<dbReference type="GO" id="GO:0005524">
    <property type="term" value="F:ATP binding"/>
    <property type="evidence" value="ECO:0007669"/>
    <property type="project" value="InterPro"/>
</dbReference>
<evidence type="ECO:0000256" key="5">
    <source>
        <dbReference type="ARBA" id="ARBA00022842"/>
    </source>
</evidence>
<protein>
    <submittedName>
        <fullName evidence="11">Putative calcium-transporting ATPase 13, plasma membrane-type</fullName>
    </submittedName>
</protein>
<feature type="transmembrane region" description="Helical" evidence="8">
    <location>
        <begin position="982"/>
        <end position="1005"/>
    </location>
</feature>
<feature type="transmembrane region" description="Helical" evidence="8">
    <location>
        <begin position="382"/>
        <end position="402"/>
    </location>
</feature>
<evidence type="ECO:0000313" key="12">
    <source>
        <dbReference type="Proteomes" id="UP000030645"/>
    </source>
</evidence>
<dbReference type="GO" id="GO:0005388">
    <property type="term" value="F:P-type calcium transporter activity"/>
    <property type="evidence" value="ECO:0007669"/>
    <property type="project" value="TreeGrafter"/>
</dbReference>
<dbReference type="Pfam" id="PF00689">
    <property type="entry name" value="Cation_ATPase_C"/>
    <property type="match status" value="1"/>
</dbReference>
<evidence type="ECO:0000256" key="1">
    <source>
        <dbReference type="ARBA" id="ARBA00004370"/>
    </source>
</evidence>
<name>W9QNH8_9ROSA</name>
<dbReference type="PANTHER" id="PTHR24093">
    <property type="entry name" value="CATION TRANSPORTING ATPASE"/>
    <property type="match status" value="1"/>
</dbReference>
<organism evidence="11 12">
    <name type="scientific">Morus notabilis</name>
    <dbReference type="NCBI Taxonomy" id="981085"/>
    <lineage>
        <taxon>Eukaryota</taxon>
        <taxon>Viridiplantae</taxon>
        <taxon>Streptophyta</taxon>
        <taxon>Embryophyta</taxon>
        <taxon>Tracheophyta</taxon>
        <taxon>Spermatophyta</taxon>
        <taxon>Magnoliopsida</taxon>
        <taxon>eudicotyledons</taxon>
        <taxon>Gunneridae</taxon>
        <taxon>Pentapetalae</taxon>
        <taxon>rosids</taxon>
        <taxon>fabids</taxon>
        <taxon>Rosales</taxon>
        <taxon>Moraceae</taxon>
        <taxon>Moreae</taxon>
        <taxon>Morus</taxon>
    </lineage>
</organism>
<dbReference type="Gene3D" id="3.40.1110.10">
    <property type="entry name" value="Calcium-transporting ATPase, cytoplasmic domain N"/>
    <property type="match status" value="1"/>
</dbReference>
<evidence type="ECO:0000313" key="11">
    <source>
        <dbReference type="EMBL" id="EXB29523.1"/>
    </source>
</evidence>
<dbReference type="InterPro" id="IPR023298">
    <property type="entry name" value="ATPase_P-typ_TM_dom_sf"/>
</dbReference>
<feature type="transmembrane region" description="Helical" evidence="8">
    <location>
        <begin position="201"/>
        <end position="218"/>
    </location>
</feature>
<dbReference type="InterPro" id="IPR023214">
    <property type="entry name" value="HAD_sf"/>
</dbReference>
<feature type="transmembrane region" description="Helical" evidence="8">
    <location>
        <begin position="1011"/>
        <end position="1032"/>
    </location>
</feature>
<dbReference type="SUPFAM" id="SSF81665">
    <property type="entry name" value="Calcium ATPase, transmembrane domain M"/>
    <property type="match status" value="1"/>
</dbReference>
<gene>
    <name evidence="11" type="ORF">L484_010581</name>
</gene>
<evidence type="ECO:0000259" key="9">
    <source>
        <dbReference type="Pfam" id="PF00122"/>
    </source>
</evidence>
<dbReference type="Proteomes" id="UP000030645">
    <property type="component" value="Unassembled WGS sequence"/>
</dbReference>
<dbReference type="Pfam" id="PF13246">
    <property type="entry name" value="Cation_ATPase"/>
    <property type="match status" value="1"/>
</dbReference>
<dbReference type="SUPFAM" id="SSF81653">
    <property type="entry name" value="Calcium ATPase, transduction domain A"/>
    <property type="match status" value="1"/>
</dbReference>
<comment type="subcellular location">
    <subcellularLocation>
        <location evidence="1">Membrane</location>
    </subcellularLocation>
</comment>
<dbReference type="eggNOG" id="KOG0204">
    <property type="taxonomic scope" value="Eukaryota"/>
</dbReference>
<sequence length="1081" mass="118210">MAHVLEASSGHHPVLDDLESQQTAVLVTVNYKGRKFWRQLYMILKVRKIFFSIRLVKAKGNQGLISSSALTYGALPSTTAAYDVESEEIESTELPIPAPQVSQDDARLDIVGDTTNGDAELQRANIANIVRTKNLDSLKDFGGINGIAQALNTDLENGIPGDENDLYYRRVKGTPLVSIPQATEAPAPGFFGFLGRHCNDCTILLLFFAAVLYTGFGIKKDGPKTGWYQGVIIVLVIIILVAAPTIRDLWLKHSRRKKVAKDLREQYEVDVFRGRCLQKVSISEIALGEVVRLSEGSLIPADGLFIGGDFLVVHDGLETSIDEESPFLFHGSKVSHGSGRMLVTSVGTNTELGEAMSKVAACTPEGITLPAQLDKLRKITQIAGLSISILIVLVLLLSLMLGRSSRVAKPDLPELKSKPSASVEIMDIIERVVKNPSEKASSFIKAPLAIVLVGVLEGIPFLITLAAIYWRKKMLSGRAYAPGLLDCVKMGSATTICTDTTPLNSVDVDMCFVGDEVIKTGFIDVMAEPLREAFCDGISTPLVMPSSPCRVTEDPLVPWAASNVKMNLDILRQNRRIVKIKGLSSNEEGSGVLLKKNIGNGREILCSHWKGPAATILAKCSSYYDRNGDINVLNEEKRTLFERNIEQMRREGLKTVNLACKQSDNQMLEEENLILIGMLGLNKHKCCVETKEALKAFQDAGVKIKLVSERDLLELQDIASVCGIVPTGGLIVKGEDFRNYDEEERMDKVDKIYVMGNALPSDRLLLLQCLKKKGAAVVALGTSTKESPVLKEADLGIVMGTWSSEMAGESSDIIVYDGSLSSLLTIISCGRCTYHNIQKYIQLELVTNIAGTLIASIITLSLGDTPITGIHLIWANLIVTVLAGPALLLEPPKKELMHKSPMRQNEPLISKPMWRNIVIQSTYQTTILVIFHFKGQAVMGITKKVNKSMIFNSFVLCQVFNQVNSREIEKMNVLKGILQNPWFGVAGVIIVILQVGFTEVAYILVDNARLSLVQWSVCFLIGIGSCLVDLAAKCGFEFVKNWKFCSHVGSSATMTHSSSSDSVSNLELRLITTSNSTSMSS</sequence>
<dbReference type="InterPro" id="IPR001757">
    <property type="entry name" value="P_typ_ATPase"/>
</dbReference>
<evidence type="ECO:0000259" key="10">
    <source>
        <dbReference type="Pfam" id="PF00689"/>
    </source>
</evidence>
<feature type="transmembrane region" description="Helical" evidence="8">
    <location>
        <begin position="230"/>
        <end position="251"/>
    </location>
</feature>
<dbReference type="InterPro" id="IPR006068">
    <property type="entry name" value="ATPase_P-typ_cation-transptr_C"/>
</dbReference>
<dbReference type="Pfam" id="PF00122">
    <property type="entry name" value="E1-E2_ATPase"/>
    <property type="match status" value="1"/>
</dbReference>
<dbReference type="InterPro" id="IPR059000">
    <property type="entry name" value="ATPase_P-type_domA"/>
</dbReference>
<dbReference type="InterPro" id="IPR023299">
    <property type="entry name" value="ATPase_P-typ_cyto_dom_N"/>
</dbReference>
<keyword evidence="12" id="KW-1185">Reference proteome</keyword>
<dbReference type="GO" id="GO:0046872">
    <property type="term" value="F:metal ion binding"/>
    <property type="evidence" value="ECO:0007669"/>
    <property type="project" value="UniProtKB-KW"/>
</dbReference>
<proteinExistence type="predicted"/>
<evidence type="ECO:0000256" key="2">
    <source>
        <dbReference type="ARBA" id="ARBA00022692"/>
    </source>
</evidence>
<feature type="domain" description="Cation-transporting P-type ATPase C-terminal" evidence="10">
    <location>
        <begin position="865"/>
        <end position="1033"/>
    </location>
</feature>
<dbReference type="PRINTS" id="PR00120">
    <property type="entry name" value="HATPASE"/>
</dbReference>
<keyword evidence="6 8" id="KW-1133">Transmembrane helix</keyword>
<keyword evidence="5" id="KW-0460">Magnesium</keyword>
<dbReference type="STRING" id="981085.W9QNH8"/>
<evidence type="ECO:0000256" key="6">
    <source>
        <dbReference type="ARBA" id="ARBA00022989"/>
    </source>
</evidence>
<evidence type="ECO:0000256" key="3">
    <source>
        <dbReference type="ARBA" id="ARBA00022723"/>
    </source>
</evidence>
<dbReference type="SUPFAM" id="SSF81660">
    <property type="entry name" value="Metal cation-transporting ATPase, ATP-binding domain N"/>
    <property type="match status" value="1"/>
</dbReference>
<feature type="transmembrane region" description="Helical" evidence="8">
    <location>
        <begin position="845"/>
        <end position="863"/>
    </location>
</feature>
<keyword evidence="2 8" id="KW-0812">Transmembrane</keyword>
<dbReference type="SUPFAM" id="SSF56784">
    <property type="entry name" value="HAD-like"/>
    <property type="match status" value="1"/>
</dbReference>
<evidence type="ECO:0000256" key="8">
    <source>
        <dbReference type="SAM" id="Phobius"/>
    </source>
</evidence>
<evidence type="ECO:0000256" key="7">
    <source>
        <dbReference type="ARBA" id="ARBA00023136"/>
    </source>
</evidence>
<keyword evidence="4" id="KW-0106">Calcium</keyword>
<dbReference type="AlphaFoldDB" id="W9QNH8"/>
<reference evidence="12" key="1">
    <citation type="submission" date="2013-01" db="EMBL/GenBank/DDBJ databases">
        <title>Draft Genome Sequence of a Mulberry Tree, Morus notabilis C.K. Schneid.</title>
        <authorList>
            <person name="He N."/>
            <person name="Zhao S."/>
        </authorList>
    </citation>
    <scope>NUCLEOTIDE SEQUENCE</scope>
</reference>
<dbReference type="GO" id="GO:0016887">
    <property type="term" value="F:ATP hydrolysis activity"/>
    <property type="evidence" value="ECO:0007669"/>
    <property type="project" value="InterPro"/>
</dbReference>
<evidence type="ECO:0000256" key="4">
    <source>
        <dbReference type="ARBA" id="ARBA00022837"/>
    </source>
</evidence>
<dbReference type="EMBL" id="KE343442">
    <property type="protein sequence ID" value="EXB29523.1"/>
    <property type="molecule type" value="Genomic_DNA"/>
</dbReference>
<feature type="transmembrane region" description="Helical" evidence="8">
    <location>
        <begin position="869"/>
        <end position="889"/>
    </location>
</feature>
<dbReference type="PANTHER" id="PTHR24093:SF470">
    <property type="entry name" value="CALCIUM-TRANSPORTING ATPASE 12, PLASMA MEMBRANE-TYPE-LIKE"/>
    <property type="match status" value="1"/>
</dbReference>
<dbReference type="Gene3D" id="3.40.50.1000">
    <property type="entry name" value="HAD superfamily/HAD-like"/>
    <property type="match status" value="1"/>
</dbReference>
<accession>W9QNH8</accession>
<dbReference type="InterPro" id="IPR008250">
    <property type="entry name" value="ATPase_P-typ_transduc_dom_A_sf"/>
</dbReference>